<dbReference type="GO" id="GO:0005524">
    <property type="term" value="F:ATP binding"/>
    <property type="evidence" value="ECO:0007669"/>
    <property type="project" value="UniProtKB-KW"/>
</dbReference>
<reference evidence="8" key="1">
    <citation type="submission" date="2022-11" db="EMBL/GenBank/DDBJ databases">
        <title>Larsenimonas rhizosphaerae sp. nov., isolated from a tidal mudflat.</title>
        <authorList>
            <person name="Lee S.D."/>
            <person name="Kim I.S."/>
        </authorList>
    </citation>
    <scope>NUCLEOTIDE SEQUENCE</scope>
    <source>
        <strain evidence="8">GH2-1</strain>
    </source>
</reference>
<accession>A0AA41ZFU7</accession>
<protein>
    <recommendedName>
        <fullName evidence="6">PhoH-like protein</fullName>
    </recommendedName>
</protein>
<dbReference type="FunFam" id="3.40.50.300:FF:000013">
    <property type="entry name" value="PhoH family ATPase"/>
    <property type="match status" value="1"/>
</dbReference>
<evidence type="ECO:0000256" key="6">
    <source>
        <dbReference type="ARBA" id="ARBA00039970"/>
    </source>
</evidence>
<evidence type="ECO:0000259" key="7">
    <source>
        <dbReference type="Pfam" id="PF02562"/>
    </source>
</evidence>
<dbReference type="InterPro" id="IPR051451">
    <property type="entry name" value="PhoH2-like"/>
</dbReference>
<dbReference type="PANTHER" id="PTHR30473:SF1">
    <property type="entry name" value="PHOH-LIKE PROTEIN"/>
    <property type="match status" value="1"/>
</dbReference>
<dbReference type="SUPFAM" id="SSF52540">
    <property type="entry name" value="P-loop containing nucleoside triphosphate hydrolases"/>
    <property type="match status" value="1"/>
</dbReference>
<dbReference type="InterPro" id="IPR027417">
    <property type="entry name" value="P-loop_NTPase"/>
</dbReference>
<dbReference type="PANTHER" id="PTHR30473">
    <property type="entry name" value="PROTEIN PHOH"/>
    <property type="match status" value="1"/>
</dbReference>
<evidence type="ECO:0000256" key="4">
    <source>
        <dbReference type="ARBA" id="ARBA00022741"/>
    </source>
</evidence>
<evidence type="ECO:0000256" key="3">
    <source>
        <dbReference type="ARBA" id="ARBA00022490"/>
    </source>
</evidence>
<keyword evidence="9" id="KW-1185">Reference proteome</keyword>
<keyword evidence="4" id="KW-0547">Nucleotide-binding</keyword>
<dbReference type="RefSeq" id="WP_250937866.1">
    <property type="nucleotide sequence ID" value="NZ_JAMLJK010000001.1"/>
</dbReference>
<feature type="domain" description="PhoH-like protein" evidence="7">
    <location>
        <begin position="119"/>
        <end position="323"/>
    </location>
</feature>
<sequence length="335" mass="37063">MSQNASNAHRILQLSLEPNDPMRLANLCGQQDEHLKLIEGRLDVTVRNRGNAFQIAGPQVKTRAAANVIEHLYRETATEELSPDTVHLYLQESGIEALEEEDASDESAGGVVIRTPRVMIKPRGLNQQSYVQSIHDNDINFGIGPAGTGKTYLAVAAAVEALNLQQVRRILLVRPAVEAGEKLGFLPGDLAQKIDPYLRPLYDALYEMLGFEQVGKLIERQVIEIAPLAYMRGRTLNNAFIILDESQNTTREQMKMFLTRIGFGSTAVITGDATQVDLPKGQASGLIHVMKILSDVPGISLTHFAAKDVVRHPLVQRIIEAYERFEAGQEDHSHE</sequence>
<gene>
    <name evidence="8" type="ORF">OQ287_06400</name>
</gene>
<dbReference type="Proteomes" id="UP001165678">
    <property type="component" value="Unassembled WGS sequence"/>
</dbReference>
<name>A0AA41ZFU7_9GAMM</name>
<organism evidence="8 9">
    <name type="scientific">Larsenimonas rhizosphaerae</name>
    <dbReference type="NCBI Taxonomy" id="2944682"/>
    <lineage>
        <taxon>Bacteria</taxon>
        <taxon>Pseudomonadati</taxon>
        <taxon>Pseudomonadota</taxon>
        <taxon>Gammaproteobacteria</taxon>
        <taxon>Oceanospirillales</taxon>
        <taxon>Halomonadaceae</taxon>
        <taxon>Larsenimonas</taxon>
    </lineage>
</organism>
<evidence type="ECO:0000256" key="5">
    <source>
        <dbReference type="ARBA" id="ARBA00022840"/>
    </source>
</evidence>
<proteinExistence type="inferred from homology"/>
<dbReference type="Gene3D" id="3.40.50.300">
    <property type="entry name" value="P-loop containing nucleotide triphosphate hydrolases"/>
    <property type="match status" value="1"/>
</dbReference>
<keyword evidence="3" id="KW-0963">Cytoplasm</keyword>
<comment type="similarity">
    <text evidence="2">Belongs to the PhoH family.</text>
</comment>
<evidence type="ECO:0000256" key="2">
    <source>
        <dbReference type="ARBA" id="ARBA00010393"/>
    </source>
</evidence>
<dbReference type="Pfam" id="PF02562">
    <property type="entry name" value="PhoH"/>
    <property type="match status" value="1"/>
</dbReference>
<keyword evidence="5" id="KW-0067">ATP-binding</keyword>
<comment type="caution">
    <text evidence="8">The sequence shown here is derived from an EMBL/GenBank/DDBJ whole genome shotgun (WGS) entry which is preliminary data.</text>
</comment>
<dbReference type="InterPro" id="IPR003714">
    <property type="entry name" value="PhoH"/>
</dbReference>
<evidence type="ECO:0000313" key="8">
    <source>
        <dbReference type="EMBL" id="MCX2523861.1"/>
    </source>
</evidence>
<dbReference type="EMBL" id="JAPIVE010000001">
    <property type="protein sequence ID" value="MCX2523861.1"/>
    <property type="molecule type" value="Genomic_DNA"/>
</dbReference>
<evidence type="ECO:0000256" key="1">
    <source>
        <dbReference type="ARBA" id="ARBA00004496"/>
    </source>
</evidence>
<comment type="subcellular location">
    <subcellularLocation>
        <location evidence="1">Cytoplasm</location>
    </subcellularLocation>
</comment>
<evidence type="ECO:0000313" key="9">
    <source>
        <dbReference type="Proteomes" id="UP001165678"/>
    </source>
</evidence>
<dbReference type="GO" id="GO:0005829">
    <property type="term" value="C:cytosol"/>
    <property type="evidence" value="ECO:0007669"/>
    <property type="project" value="TreeGrafter"/>
</dbReference>
<dbReference type="AlphaFoldDB" id="A0AA41ZFU7"/>